<dbReference type="EMBL" id="AP014685">
    <property type="protein sequence ID" value="BAR58631.1"/>
    <property type="molecule type" value="Genomic_DNA"/>
</dbReference>
<dbReference type="AlphaFoldDB" id="A0A0E4FWV3"/>
<proteinExistence type="predicted"/>
<evidence type="ECO:0000313" key="2">
    <source>
        <dbReference type="Proteomes" id="UP000063308"/>
    </source>
</evidence>
<accession>A0A0E4FWV3</accession>
<gene>
    <name evidence="1" type="ORF">NK6_5473</name>
</gene>
<dbReference type="Proteomes" id="UP000063308">
    <property type="component" value="Chromosome"/>
</dbReference>
<evidence type="ECO:0000313" key="1">
    <source>
        <dbReference type="EMBL" id="BAR58631.1"/>
    </source>
</evidence>
<organism evidence="1 2">
    <name type="scientific">Bradyrhizobium diazoefficiens</name>
    <dbReference type="NCBI Taxonomy" id="1355477"/>
    <lineage>
        <taxon>Bacteria</taxon>
        <taxon>Pseudomonadati</taxon>
        <taxon>Pseudomonadota</taxon>
        <taxon>Alphaproteobacteria</taxon>
        <taxon>Hyphomicrobiales</taxon>
        <taxon>Nitrobacteraceae</taxon>
        <taxon>Bradyrhizobium</taxon>
    </lineage>
</organism>
<protein>
    <submittedName>
        <fullName evidence="1">Uncharacterized protein</fullName>
    </submittedName>
</protein>
<sequence>MQKGRSVAAAALLLSIVVVGLKPALAQPLA</sequence>
<name>A0A0E4FWV3_9BRAD</name>
<reference evidence="1 2" key="1">
    <citation type="submission" date="2014-11" db="EMBL/GenBank/DDBJ databases">
        <title>Symbiosis island explosion on the genome of extra-slow-growing strains of soybean bradyrhizobia with massive insertion sequences.</title>
        <authorList>
            <person name="Iida T."/>
            <person name="Minamisawa K."/>
        </authorList>
    </citation>
    <scope>NUCLEOTIDE SEQUENCE [LARGE SCALE GENOMIC DNA]</scope>
    <source>
        <strain evidence="1 2">NK6</strain>
    </source>
</reference>